<gene>
    <name evidence="1" type="ORF">QR721_02425</name>
</gene>
<sequence length="243" mass="28267">MDKLVSKLQAELQKQSDVEILANASWSLPIELHQLSFNTVKRTTMDVLMKMILITVQKMDINSAKELASFLSVEPIFAEDLIRRMQIAEMINKDEDVYQLTELGKSRLESGIYEHPPEQEEKKLFYSPCHGEYIGGERELDSVEQTSIYRWAGVFKTDGEELEETQLITTLQTESELDADNTQVVIKSVEKPNKLADYAVPCIEFLLINKLEERRYTRVWNTFLDRWDIQLEKQIEEQGMLEL</sequence>
<proteinExistence type="predicted"/>
<dbReference type="EMBL" id="CP129113">
    <property type="protein sequence ID" value="WLV25117.1"/>
    <property type="molecule type" value="Genomic_DNA"/>
</dbReference>
<organism evidence="1 2">
    <name type="scientific">Aciduricibacillus chroicocephali</name>
    <dbReference type="NCBI Taxonomy" id="3054939"/>
    <lineage>
        <taxon>Bacteria</taxon>
        <taxon>Bacillati</taxon>
        <taxon>Bacillota</taxon>
        <taxon>Bacilli</taxon>
        <taxon>Bacillales</taxon>
        <taxon>Bacillaceae</taxon>
        <taxon>Aciduricibacillus</taxon>
    </lineage>
</organism>
<evidence type="ECO:0000313" key="2">
    <source>
        <dbReference type="Proteomes" id="UP001180087"/>
    </source>
</evidence>
<protein>
    <submittedName>
        <fullName evidence="1">Uncharacterized protein</fullName>
    </submittedName>
</protein>
<evidence type="ECO:0000313" key="1">
    <source>
        <dbReference type="EMBL" id="WLV25117.1"/>
    </source>
</evidence>
<dbReference type="Proteomes" id="UP001180087">
    <property type="component" value="Chromosome"/>
</dbReference>
<accession>A0ABY9KZM3</accession>
<reference evidence="1" key="1">
    <citation type="submission" date="2023-06" db="EMBL/GenBank/DDBJ databases">
        <title>A Treasure from Seagulls: Isolation and Description of Aciduricobacillus qingdaonensis gen. nov., sp. nov., a Rare Obligately Uric Acid-utilizing Member in the Family Bacillaceae.</title>
        <authorList>
            <person name="Liu W."/>
            <person name="Wang B."/>
        </authorList>
    </citation>
    <scope>NUCLEOTIDE SEQUENCE</scope>
    <source>
        <strain evidence="1">44XB</strain>
    </source>
</reference>
<keyword evidence="2" id="KW-1185">Reference proteome</keyword>
<dbReference type="RefSeq" id="WP_348028840.1">
    <property type="nucleotide sequence ID" value="NZ_CP129113.1"/>
</dbReference>
<name>A0ABY9KZM3_9BACI</name>